<dbReference type="FunFam" id="3.30.300.30:FF:000008">
    <property type="entry name" value="2,3-dihydroxybenzoate-AMP ligase"/>
    <property type="match status" value="1"/>
</dbReference>
<dbReference type="InterPro" id="IPR042099">
    <property type="entry name" value="ANL_N_sf"/>
</dbReference>
<evidence type="ECO:0000256" key="3">
    <source>
        <dbReference type="ARBA" id="ARBA00022832"/>
    </source>
</evidence>
<keyword evidence="4" id="KW-0443">Lipid metabolism</keyword>
<sequence length="541" mass="60541">MMNVPLLVGSMLERAEKFFPNKKIISRTQSGIQRFTYRETAARTRRLAGALASLGVKKGERVGTFAWNHHRHLELYFAAPGMGAVLHTINIRLSPEHISYIINHAEDKVLFIDEDLLPLVERVKDQLPSVEAYVIMTDKQELPETTLHPVFSYEALLKQSNPATEFIRELDENDPAGMCYTSATTGNPKGVVYSHRAIVLHSYAMGLADTMALSEYDTCLPVVPMFHANAWGLPFAAAWFGTNQVLPGPQFTPKLLAELIEEEKITIAAGVPTIWLGLLNELEQGSYDTSSLRSIVCGGSAAPRSMIKAFETKYKIPFLHAFGMTETTPLATVSRLKSYQTSLGVEEMLDIRSKQGLLVPGLEMKVVADSGEVEWNGKDMGELLIRGPWIADEYYRDERSEEAFRDGWLYTGDVATVDDEGVIKLVDRTKDLIKSGGEWISSVDLENAIMAHEAVFEASVIAVPHEEWQERPIACVVLKDAYTGKTCKQELLDFISPQFAKWWLPDDIVFMDEIPKTSVGKFLKRALREKLKNHLTQSTEA</sequence>
<protein>
    <submittedName>
        <fullName evidence="7">Fatty-acid--CoA ligase</fullName>
    </submittedName>
</protein>
<comment type="caution">
    <text evidence="7">The sequence shown here is derived from an EMBL/GenBank/DDBJ whole genome shotgun (WGS) entry which is preliminary data.</text>
</comment>
<evidence type="ECO:0000313" key="8">
    <source>
        <dbReference type="Proteomes" id="UP000265816"/>
    </source>
</evidence>
<dbReference type="Pfam" id="PF00501">
    <property type="entry name" value="AMP-binding"/>
    <property type="match status" value="1"/>
</dbReference>
<evidence type="ECO:0000313" key="7">
    <source>
        <dbReference type="EMBL" id="RID84408.1"/>
    </source>
</evidence>
<gene>
    <name evidence="7" type="ORF">D1970_12800</name>
</gene>
<feature type="domain" description="AMP-binding enzyme C-terminal" evidence="6">
    <location>
        <begin position="445"/>
        <end position="521"/>
    </location>
</feature>
<dbReference type="AlphaFoldDB" id="A0A398B6H0"/>
<keyword evidence="8" id="KW-1185">Reference proteome</keyword>
<dbReference type="InterPro" id="IPR045851">
    <property type="entry name" value="AMP-bd_C_sf"/>
</dbReference>
<evidence type="ECO:0000259" key="6">
    <source>
        <dbReference type="Pfam" id="PF13193"/>
    </source>
</evidence>
<reference evidence="7 8" key="1">
    <citation type="submission" date="2018-08" db="EMBL/GenBank/DDBJ databases">
        <title>Bacillus jemisoniae sp. nov., Bacillus chryseoplanitiae sp. nov., Bacillus resnikiae sp. nov., and Bacillus frankliniae sp. nov., isolated from Viking spacecraft and associated surfaces.</title>
        <authorList>
            <person name="Seuylemezian A."/>
            <person name="Vaishampayan P."/>
        </authorList>
    </citation>
    <scope>NUCLEOTIDE SEQUENCE [LARGE SCALE GENOMIC DNA]</scope>
    <source>
        <strain evidence="7 8">JJ-247</strain>
    </source>
</reference>
<dbReference type="CDD" id="cd12119">
    <property type="entry name" value="ttLC_FACS_AlkK_like"/>
    <property type="match status" value="1"/>
</dbReference>
<evidence type="ECO:0000259" key="5">
    <source>
        <dbReference type="Pfam" id="PF00501"/>
    </source>
</evidence>
<dbReference type="InterPro" id="IPR025110">
    <property type="entry name" value="AMP-bd_C"/>
</dbReference>
<organism evidence="7 8">
    <name type="scientific">Mesobacillus zeae</name>
    <dbReference type="NCBI Taxonomy" id="1917180"/>
    <lineage>
        <taxon>Bacteria</taxon>
        <taxon>Bacillati</taxon>
        <taxon>Bacillota</taxon>
        <taxon>Bacilli</taxon>
        <taxon>Bacillales</taxon>
        <taxon>Bacillaceae</taxon>
        <taxon>Mesobacillus</taxon>
    </lineage>
</organism>
<dbReference type="Proteomes" id="UP000265816">
    <property type="component" value="Unassembled WGS sequence"/>
</dbReference>
<dbReference type="OrthoDB" id="9803968at2"/>
<dbReference type="Pfam" id="PF13193">
    <property type="entry name" value="AMP-binding_C"/>
    <property type="match status" value="1"/>
</dbReference>
<accession>A0A398B6H0</accession>
<dbReference type="Gene3D" id="3.30.300.30">
    <property type="match status" value="1"/>
</dbReference>
<dbReference type="EMBL" id="QWVT01000021">
    <property type="protein sequence ID" value="RID84408.1"/>
    <property type="molecule type" value="Genomic_DNA"/>
</dbReference>
<keyword evidence="2 7" id="KW-0436">Ligase</keyword>
<name>A0A398B6H0_9BACI</name>
<dbReference type="PANTHER" id="PTHR43859:SF4">
    <property type="entry name" value="BUTANOATE--COA LIGASE AAE1-RELATED"/>
    <property type="match status" value="1"/>
</dbReference>
<keyword evidence="3" id="KW-0276">Fatty acid metabolism</keyword>
<dbReference type="PANTHER" id="PTHR43859">
    <property type="entry name" value="ACYL-ACTIVATING ENZYME"/>
    <property type="match status" value="1"/>
</dbReference>
<dbReference type="GO" id="GO:0006631">
    <property type="term" value="P:fatty acid metabolic process"/>
    <property type="evidence" value="ECO:0007669"/>
    <property type="project" value="UniProtKB-KW"/>
</dbReference>
<proteinExistence type="inferred from homology"/>
<evidence type="ECO:0000256" key="1">
    <source>
        <dbReference type="ARBA" id="ARBA00006432"/>
    </source>
</evidence>
<dbReference type="InterPro" id="IPR000873">
    <property type="entry name" value="AMP-dep_synth/lig_dom"/>
</dbReference>
<comment type="similarity">
    <text evidence="1">Belongs to the ATP-dependent AMP-binding enzyme family.</text>
</comment>
<dbReference type="GO" id="GO:0016874">
    <property type="term" value="F:ligase activity"/>
    <property type="evidence" value="ECO:0007669"/>
    <property type="project" value="UniProtKB-KW"/>
</dbReference>
<dbReference type="SUPFAM" id="SSF56801">
    <property type="entry name" value="Acetyl-CoA synthetase-like"/>
    <property type="match status" value="1"/>
</dbReference>
<evidence type="ECO:0000256" key="4">
    <source>
        <dbReference type="ARBA" id="ARBA00023098"/>
    </source>
</evidence>
<dbReference type="NCBIfam" id="NF004837">
    <property type="entry name" value="PRK06187.1"/>
    <property type="match status" value="1"/>
</dbReference>
<evidence type="ECO:0000256" key="2">
    <source>
        <dbReference type="ARBA" id="ARBA00022598"/>
    </source>
</evidence>
<feature type="domain" description="AMP-dependent synthetase/ligase" evidence="5">
    <location>
        <begin position="14"/>
        <end position="395"/>
    </location>
</feature>
<dbReference type="Gene3D" id="3.40.50.12780">
    <property type="entry name" value="N-terminal domain of ligase-like"/>
    <property type="match status" value="1"/>
</dbReference>
<dbReference type="RefSeq" id="WP_119113269.1">
    <property type="nucleotide sequence ID" value="NZ_CBCSEO010000007.1"/>
</dbReference>